<feature type="transmembrane region" description="Helical" evidence="1">
    <location>
        <begin position="12"/>
        <end position="29"/>
    </location>
</feature>
<dbReference type="AlphaFoldDB" id="A0A5B9ECF7"/>
<evidence type="ECO:0000256" key="1">
    <source>
        <dbReference type="SAM" id="Phobius"/>
    </source>
</evidence>
<dbReference type="Proteomes" id="UP000321820">
    <property type="component" value="Chromosome"/>
</dbReference>
<evidence type="ECO:0000313" key="2">
    <source>
        <dbReference type="EMBL" id="QEE27997.1"/>
    </source>
</evidence>
<dbReference type="RefSeq" id="WP_147647187.1">
    <property type="nucleotide sequence ID" value="NZ_CP042806.1"/>
</dbReference>
<evidence type="ECO:0000313" key="3">
    <source>
        <dbReference type="Proteomes" id="UP000321820"/>
    </source>
</evidence>
<keyword evidence="1" id="KW-0472">Membrane</keyword>
<keyword evidence="3" id="KW-1185">Reference proteome</keyword>
<dbReference type="KEGG" id="talb:FTW19_08310"/>
<name>A0A5B9ECF7_9BACT</name>
<proteinExistence type="predicted"/>
<sequence>MMPVLVASLLDPFFWGIIWFVIWCAYRLPRWSWIKLLLAALWIAGLGGIIVLQAHMWQRLASPGTDHKIFDRVLFPEVILGLILMFWRAIREERIKKQREPVGQGLS</sequence>
<protein>
    <submittedName>
        <fullName evidence="2">Uncharacterized protein</fullName>
    </submittedName>
</protein>
<feature type="transmembrane region" description="Helical" evidence="1">
    <location>
        <begin position="36"/>
        <end position="57"/>
    </location>
</feature>
<keyword evidence="1" id="KW-0812">Transmembrane</keyword>
<keyword evidence="1" id="KW-1133">Transmembrane helix</keyword>
<feature type="transmembrane region" description="Helical" evidence="1">
    <location>
        <begin position="69"/>
        <end position="90"/>
    </location>
</feature>
<accession>A0A5B9ECF7</accession>
<gene>
    <name evidence="2" type="ORF">FTW19_08310</name>
</gene>
<reference evidence="2 3" key="1">
    <citation type="submission" date="2019-08" db="EMBL/GenBank/DDBJ databases">
        <title>Complete genome sequence of Terriglobus albidus strain ORNL.</title>
        <authorList>
            <person name="Podar M."/>
        </authorList>
    </citation>
    <scope>NUCLEOTIDE SEQUENCE [LARGE SCALE GENOMIC DNA]</scope>
    <source>
        <strain evidence="2 3">ORNL</strain>
    </source>
</reference>
<dbReference type="EMBL" id="CP042806">
    <property type="protein sequence ID" value="QEE27997.1"/>
    <property type="molecule type" value="Genomic_DNA"/>
</dbReference>
<organism evidence="2 3">
    <name type="scientific">Terriglobus albidus</name>
    <dbReference type="NCBI Taxonomy" id="1592106"/>
    <lineage>
        <taxon>Bacteria</taxon>
        <taxon>Pseudomonadati</taxon>
        <taxon>Acidobacteriota</taxon>
        <taxon>Terriglobia</taxon>
        <taxon>Terriglobales</taxon>
        <taxon>Acidobacteriaceae</taxon>
        <taxon>Terriglobus</taxon>
    </lineage>
</organism>